<comment type="caution">
    <text evidence="1">The sequence shown here is derived from an EMBL/GenBank/DDBJ whole genome shotgun (WGS) entry which is preliminary data.</text>
</comment>
<gene>
    <name evidence="1" type="ORF">ABT39_MTgene3239</name>
</gene>
<reference evidence="1" key="1">
    <citation type="journal article" date="2015" name="Genome Biol. Evol.">
        <title>Organellar Genomes of White Spruce (Picea glauca): Assembly and Annotation.</title>
        <authorList>
            <person name="Jackman S.D."/>
            <person name="Warren R.L."/>
            <person name="Gibb E.A."/>
            <person name="Vandervalk B.P."/>
            <person name="Mohamadi H."/>
            <person name="Chu J."/>
            <person name="Raymond A."/>
            <person name="Pleasance S."/>
            <person name="Coope R."/>
            <person name="Wildung M.R."/>
            <person name="Ritland C.E."/>
            <person name="Bousquet J."/>
            <person name="Jones S.J."/>
            <person name="Bohlmann J."/>
            <person name="Birol I."/>
        </authorList>
    </citation>
    <scope>NUCLEOTIDE SEQUENCE [LARGE SCALE GENOMIC DNA]</scope>
    <source>
        <tissue evidence="1">Flushing bud</tissue>
    </source>
</reference>
<dbReference type="AlphaFoldDB" id="A0A101M2T5"/>
<organism evidence="1">
    <name type="scientific">Picea glauca</name>
    <name type="common">White spruce</name>
    <name type="synonym">Pinus glauca</name>
    <dbReference type="NCBI Taxonomy" id="3330"/>
    <lineage>
        <taxon>Eukaryota</taxon>
        <taxon>Viridiplantae</taxon>
        <taxon>Streptophyta</taxon>
        <taxon>Embryophyta</taxon>
        <taxon>Tracheophyta</taxon>
        <taxon>Spermatophyta</taxon>
        <taxon>Pinopsida</taxon>
        <taxon>Pinidae</taxon>
        <taxon>Conifers I</taxon>
        <taxon>Pinales</taxon>
        <taxon>Pinaceae</taxon>
        <taxon>Picea</taxon>
    </lineage>
</organism>
<name>A0A101M2T5_PICGL</name>
<dbReference type="EMBL" id="LKAM01000002">
    <property type="protein sequence ID" value="KUM50011.1"/>
    <property type="molecule type" value="Genomic_DNA"/>
</dbReference>
<keyword evidence="1" id="KW-0496">Mitochondrion</keyword>
<protein>
    <submittedName>
        <fullName evidence="1">Uncharacterized protein</fullName>
    </submittedName>
</protein>
<proteinExistence type="predicted"/>
<accession>A0A101M2T5</accession>
<sequence length="61" mass="6839">MDQLNIDDFNREREEASLPCAGPYIYICVPYALETKRDLSLRLLAADDWSGATCLSGATER</sequence>
<geneLocation type="mitochondrion" evidence="1"/>
<evidence type="ECO:0000313" key="1">
    <source>
        <dbReference type="EMBL" id="KUM50011.1"/>
    </source>
</evidence>